<dbReference type="Proteomes" id="UP001515500">
    <property type="component" value="Chromosome 14"/>
</dbReference>
<dbReference type="AlphaFoldDB" id="A0AB40CLD2"/>
<feature type="transmembrane region" description="Helical" evidence="6">
    <location>
        <begin position="39"/>
        <end position="66"/>
    </location>
</feature>
<evidence type="ECO:0000256" key="1">
    <source>
        <dbReference type="ARBA" id="ARBA00004167"/>
    </source>
</evidence>
<organism evidence="8 9">
    <name type="scientific">Dioscorea cayennensis subsp. rotundata</name>
    <name type="common">White Guinea yam</name>
    <name type="synonym">Dioscorea rotundata</name>
    <dbReference type="NCBI Taxonomy" id="55577"/>
    <lineage>
        <taxon>Eukaryota</taxon>
        <taxon>Viridiplantae</taxon>
        <taxon>Streptophyta</taxon>
        <taxon>Embryophyta</taxon>
        <taxon>Tracheophyta</taxon>
        <taxon>Spermatophyta</taxon>
        <taxon>Magnoliopsida</taxon>
        <taxon>Liliopsida</taxon>
        <taxon>Dioscoreales</taxon>
        <taxon>Dioscoreaceae</taxon>
        <taxon>Dioscorea</taxon>
    </lineage>
</organism>
<evidence type="ECO:0000256" key="5">
    <source>
        <dbReference type="SAM" id="MobiDB-lite"/>
    </source>
</evidence>
<comment type="subcellular location">
    <subcellularLocation>
        <location evidence="1">Membrane</location>
        <topology evidence="1">Single-pass membrane protein</topology>
    </subcellularLocation>
</comment>
<dbReference type="PANTHER" id="PTHR31234:SF42">
    <property type="entry name" value="LATE EMBRYOGENESIS ABUNDANT (LEA) HYDROXYPROLINE-RICH GLYCOPROTEIN FAMILY"/>
    <property type="match status" value="1"/>
</dbReference>
<keyword evidence="2 6" id="KW-0812">Transmembrane</keyword>
<keyword evidence="8" id="KW-1185">Reference proteome</keyword>
<evidence type="ECO:0000313" key="9">
    <source>
        <dbReference type="RefSeq" id="XP_039139004.1"/>
    </source>
</evidence>
<dbReference type="PANTHER" id="PTHR31234">
    <property type="entry name" value="LATE EMBRYOGENESIS ABUNDANT (LEA) HYDROXYPROLINE-RICH GLYCOPROTEIN FAMILY"/>
    <property type="match status" value="1"/>
</dbReference>
<protein>
    <submittedName>
        <fullName evidence="9">NDR1/HIN1-like protein 13</fullName>
    </submittedName>
</protein>
<dbReference type="GeneID" id="120276347"/>
<evidence type="ECO:0000256" key="4">
    <source>
        <dbReference type="ARBA" id="ARBA00023136"/>
    </source>
</evidence>
<accession>A0AB40CLD2</accession>
<feature type="region of interest" description="Disordered" evidence="5">
    <location>
        <begin position="1"/>
        <end position="27"/>
    </location>
</feature>
<gene>
    <name evidence="9" type="primary">LOC120276347</name>
</gene>
<dbReference type="GO" id="GO:0005886">
    <property type="term" value="C:plasma membrane"/>
    <property type="evidence" value="ECO:0007669"/>
    <property type="project" value="TreeGrafter"/>
</dbReference>
<dbReference type="Pfam" id="PF03168">
    <property type="entry name" value="LEA_2"/>
    <property type="match status" value="1"/>
</dbReference>
<evidence type="ECO:0000259" key="7">
    <source>
        <dbReference type="Pfam" id="PF03168"/>
    </source>
</evidence>
<evidence type="ECO:0000313" key="8">
    <source>
        <dbReference type="Proteomes" id="UP001515500"/>
    </source>
</evidence>
<dbReference type="InterPro" id="IPR044839">
    <property type="entry name" value="NDR1-like"/>
</dbReference>
<evidence type="ECO:0000256" key="6">
    <source>
        <dbReference type="SAM" id="Phobius"/>
    </source>
</evidence>
<dbReference type="GO" id="GO:0098542">
    <property type="term" value="P:defense response to other organism"/>
    <property type="evidence" value="ECO:0007669"/>
    <property type="project" value="InterPro"/>
</dbReference>
<feature type="domain" description="Late embryogenesis abundant protein LEA-2 subgroup" evidence="7">
    <location>
        <begin position="104"/>
        <end position="189"/>
    </location>
</feature>
<name>A0AB40CLD2_DIOCR</name>
<reference evidence="9" key="1">
    <citation type="submission" date="2025-08" db="UniProtKB">
        <authorList>
            <consortium name="RefSeq"/>
        </authorList>
    </citation>
    <scope>IDENTIFICATION</scope>
</reference>
<keyword evidence="3 6" id="KW-1133">Transmembrane helix</keyword>
<proteinExistence type="predicted"/>
<dbReference type="InterPro" id="IPR004864">
    <property type="entry name" value="LEA_2"/>
</dbReference>
<sequence length="223" mass="24637">MASTPTHNLNKVTNPENPPTRHGLAGAVPKPSKAKPLTWLFGIFCTLLSSAIIIAGLTVLIIYLIFRPRSPHLFISGATLNAGHIDTDMGIYLNADLTILANFSNPNHKVNIFFSYIELDLYFNNTLIAAQAIPGFSERAGETVLRSLHMVTSEVVIGEAKANGWWKQVNENKIAMEVRGRFRTRSDFGTLLHITYWLYSHCSIVLSDPPGGVLLSSSCRTKR</sequence>
<feature type="compositionally biased region" description="Polar residues" evidence="5">
    <location>
        <begin position="1"/>
        <end position="15"/>
    </location>
</feature>
<evidence type="ECO:0000256" key="2">
    <source>
        <dbReference type="ARBA" id="ARBA00022692"/>
    </source>
</evidence>
<dbReference type="RefSeq" id="XP_039139004.1">
    <property type="nucleotide sequence ID" value="XM_039283070.1"/>
</dbReference>
<keyword evidence="4 6" id="KW-0472">Membrane</keyword>
<evidence type="ECO:0000256" key="3">
    <source>
        <dbReference type="ARBA" id="ARBA00022989"/>
    </source>
</evidence>